<dbReference type="EMBL" id="JACSDZ010000016">
    <property type="protein sequence ID" value="KAF7385285.1"/>
    <property type="molecule type" value="Genomic_DNA"/>
</dbReference>
<evidence type="ECO:0000313" key="1">
    <source>
        <dbReference type="EMBL" id="KAF7385285.1"/>
    </source>
</evidence>
<dbReference type="AlphaFoldDB" id="A0A834JC20"/>
<organism evidence="1 2">
    <name type="scientific">Vespula germanica</name>
    <name type="common">German yellow jacket</name>
    <name type="synonym">Paravespula germanica</name>
    <dbReference type="NCBI Taxonomy" id="30212"/>
    <lineage>
        <taxon>Eukaryota</taxon>
        <taxon>Metazoa</taxon>
        <taxon>Ecdysozoa</taxon>
        <taxon>Arthropoda</taxon>
        <taxon>Hexapoda</taxon>
        <taxon>Insecta</taxon>
        <taxon>Pterygota</taxon>
        <taxon>Neoptera</taxon>
        <taxon>Endopterygota</taxon>
        <taxon>Hymenoptera</taxon>
        <taxon>Apocrita</taxon>
        <taxon>Aculeata</taxon>
        <taxon>Vespoidea</taxon>
        <taxon>Vespidae</taxon>
        <taxon>Vespinae</taxon>
        <taxon>Vespula</taxon>
    </lineage>
</organism>
<protein>
    <submittedName>
        <fullName evidence="1">Uncharacterized protein</fullName>
    </submittedName>
</protein>
<dbReference type="Proteomes" id="UP000617340">
    <property type="component" value="Unassembled WGS sequence"/>
</dbReference>
<accession>A0A834JC20</accession>
<comment type="caution">
    <text evidence="1">The sequence shown here is derived from an EMBL/GenBank/DDBJ whole genome shotgun (WGS) entry which is preliminary data.</text>
</comment>
<keyword evidence="2" id="KW-1185">Reference proteome</keyword>
<sequence length="122" mass="13867">MEADTSMSLAIFIRDCSTVFDGKLLRDEVPHYRASIPRDCNGFLYAFVEAMPKRRIVETRDTPTVVEKERGAAEDPDGWAELYARGQRDCCGDHRRKDKEGRHRYSELALLGPSEICVNTGE</sequence>
<proteinExistence type="predicted"/>
<evidence type="ECO:0000313" key="2">
    <source>
        <dbReference type="Proteomes" id="UP000617340"/>
    </source>
</evidence>
<name>A0A834JC20_VESGE</name>
<gene>
    <name evidence="1" type="ORF">HZH68_013715</name>
</gene>
<reference evidence="1" key="1">
    <citation type="journal article" date="2020" name="G3 (Bethesda)">
        <title>High-Quality Assemblies for Three Invasive Social Wasps from the &lt;i&gt;Vespula&lt;/i&gt; Genus.</title>
        <authorList>
            <person name="Harrop T.W.R."/>
            <person name="Guhlin J."/>
            <person name="McLaughlin G.M."/>
            <person name="Permina E."/>
            <person name="Stockwell P."/>
            <person name="Gilligan J."/>
            <person name="Le Lec M.F."/>
            <person name="Gruber M.A.M."/>
            <person name="Quinn O."/>
            <person name="Lovegrove M."/>
            <person name="Duncan E.J."/>
            <person name="Remnant E.J."/>
            <person name="Van Eeckhoven J."/>
            <person name="Graham B."/>
            <person name="Knapp R.A."/>
            <person name="Langford K.W."/>
            <person name="Kronenberg Z."/>
            <person name="Press M.O."/>
            <person name="Eacker S.M."/>
            <person name="Wilson-Rankin E.E."/>
            <person name="Purcell J."/>
            <person name="Lester P.J."/>
            <person name="Dearden P.K."/>
        </authorList>
    </citation>
    <scope>NUCLEOTIDE SEQUENCE</scope>
    <source>
        <strain evidence="1">Linc-1</strain>
    </source>
</reference>